<gene>
    <name evidence="6" type="ORF">ACFSUT_02030</name>
</gene>
<dbReference type="InterPro" id="IPR001647">
    <property type="entry name" value="HTH_TetR"/>
</dbReference>
<evidence type="ECO:0000256" key="1">
    <source>
        <dbReference type="ARBA" id="ARBA00023015"/>
    </source>
</evidence>
<proteinExistence type="predicted"/>
<dbReference type="SUPFAM" id="SSF46689">
    <property type="entry name" value="Homeodomain-like"/>
    <property type="match status" value="1"/>
</dbReference>
<keyword evidence="7" id="KW-1185">Reference proteome</keyword>
<dbReference type="PANTHER" id="PTHR30055:SF234">
    <property type="entry name" value="HTH-TYPE TRANSCRIPTIONAL REGULATOR BETI"/>
    <property type="match status" value="1"/>
</dbReference>
<dbReference type="InterPro" id="IPR009057">
    <property type="entry name" value="Homeodomain-like_sf"/>
</dbReference>
<keyword evidence="2 4" id="KW-0238">DNA-binding</keyword>
<dbReference type="InterPro" id="IPR036271">
    <property type="entry name" value="Tet_transcr_reg_TetR-rel_C_sf"/>
</dbReference>
<organism evidence="6 7">
    <name type="scientific">Amycolatopsis albidoflavus</name>
    <dbReference type="NCBI Taxonomy" id="102226"/>
    <lineage>
        <taxon>Bacteria</taxon>
        <taxon>Bacillati</taxon>
        <taxon>Actinomycetota</taxon>
        <taxon>Actinomycetes</taxon>
        <taxon>Pseudonocardiales</taxon>
        <taxon>Pseudonocardiaceae</taxon>
        <taxon>Amycolatopsis</taxon>
    </lineage>
</organism>
<comment type="caution">
    <text evidence="6">The sequence shown here is derived from an EMBL/GenBank/DDBJ whole genome shotgun (WGS) entry which is preliminary data.</text>
</comment>
<evidence type="ECO:0000256" key="4">
    <source>
        <dbReference type="PROSITE-ProRule" id="PRU00335"/>
    </source>
</evidence>
<dbReference type="RefSeq" id="WP_344280017.1">
    <property type="nucleotide sequence ID" value="NZ_BAAAHV010000017.1"/>
</dbReference>
<dbReference type="Proteomes" id="UP001597542">
    <property type="component" value="Unassembled WGS sequence"/>
</dbReference>
<accession>A0ABW5HQD6</accession>
<dbReference type="Pfam" id="PF00440">
    <property type="entry name" value="TetR_N"/>
    <property type="match status" value="1"/>
</dbReference>
<evidence type="ECO:0000256" key="3">
    <source>
        <dbReference type="ARBA" id="ARBA00023163"/>
    </source>
</evidence>
<evidence type="ECO:0000313" key="7">
    <source>
        <dbReference type="Proteomes" id="UP001597542"/>
    </source>
</evidence>
<dbReference type="InterPro" id="IPR025996">
    <property type="entry name" value="MT1864/Rv1816-like_C"/>
</dbReference>
<dbReference type="SUPFAM" id="SSF48498">
    <property type="entry name" value="Tetracyclin repressor-like, C-terminal domain"/>
    <property type="match status" value="1"/>
</dbReference>
<dbReference type="InterPro" id="IPR050109">
    <property type="entry name" value="HTH-type_TetR-like_transc_reg"/>
</dbReference>
<keyword evidence="1" id="KW-0805">Transcription regulation</keyword>
<protein>
    <submittedName>
        <fullName evidence="6">TetR/AcrR family transcriptional regulator</fullName>
    </submittedName>
</protein>
<dbReference type="EMBL" id="JBHUKQ010000002">
    <property type="protein sequence ID" value="MFD2479038.1"/>
    <property type="molecule type" value="Genomic_DNA"/>
</dbReference>
<dbReference type="PANTHER" id="PTHR30055">
    <property type="entry name" value="HTH-TYPE TRANSCRIPTIONAL REGULATOR RUTR"/>
    <property type="match status" value="1"/>
</dbReference>
<evidence type="ECO:0000313" key="6">
    <source>
        <dbReference type="EMBL" id="MFD2479038.1"/>
    </source>
</evidence>
<keyword evidence="3" id="KW-0804">Transcription</keyword>
<dbReference type="Pfam" id="PF13305">
    <property type="entry name" value="TetR_C_33"/>
    <property type="match status" value="1"/>
</dbReference>
<dbReference type="Gene3D" id="1.10.357.10">
    <property type="entry name" value="Tetracycline Repressor, domain 2"/>
    <property type="match status" value="1"/>
</dbReference>
<sequence>MNAPEGRARNRRGEGARLREEIVRAAAEILDEGGGEDAVTLRAVARRIGIAAPSIYRHFADRDQILLAVVQDAFAELKERIEAGLARADRPDARLRSVCTTYLDFALERPRRYRILFGGVWNAARAAENPEMAPAAEEIGQEVFALLAQAVQDCADAGLSRSTSAFSDATALWAGLHGLAELRPAAPMFPWPEDVLEVLVDRLALLN</sequence>
<evidence type="ECO:0000259" key="5">
    <source>
        <dbReference type="PROSITE" id="PS50977"/>
    </source>
</evidence>
<evidence type="ECO:0000256" key="2">
    <source>
        <dbReference type="ARBA" id="ARBA00023125"/>
    </source>
</evidence>
<dbReference type="PROSITE" id="PS50977">
    <property type="entry name" value="HTH_TETR_2"/>
    <property type="match status" value="1"/>
</dbReference>
<reference evidence="7" key="1">
    <citation type="journal article" date="2019" name="Int. J. Syst. Evol. Microbiol.">
        <title>The Global Catalogue of Microorganisms (GCM) 10K type strain sequencing project: providing services to taxonomists for standard genome sequencing and annotation.</title>
        <authorList>
            <consortium name="The Broad Institute Genomics Platform"/>
            <consortium name="The Broad Institute Genome Sequencing Center for Infectious Disease"/>
            <person name="Wu L."/>
            <person name="Ma J."/>
        </authorList>
    </citation>
    <scope>NUCLEOTIDE SEQUENCE [LARGE SCALE GENOMIC DNA]</scope>
    <source>
        <strain evidence="7">CGMCC 4.7638</strain>
    </source>
</reference>
<name>A0ABW5HQD6_9PSEU</name>
<feature type="DNA-binding region" description="H-T-H motif" evidence="4">
    <location>
        <begin position="40"/>
        <end position="59"/>
    </location>
</feature>
<feature type="domain" description="HTH tetR-type" evidence="5">
    <location>
        <begin position="16"/>
        <end position="77"/>
    </location>
</feature>